<evidence type="ECO:0000256" key="3">
    <source>
        <dbReference type="ARBA" id="ARBA00023128"/>
    </source>
</evidence>
<keyword evidence="3" id="KW-0496">Mitochondrion</keyword>
<dbReference type="PANTHER" id="PTHR28554:SF1">
    <property type="entry name" value="LARGE RIBOSOMAL SUBUNIT PROTEIN ML45"/>
    <property type="match status" value="1"/>
</dbReference>
<dbReference type="AlphaFoldDB" id="A0A2B7YZD4"/>
<dbReference type="GO" id="GO:0005739">
    <property type="term" value="C:mitochondrion"/>
    <property type="evidence" value="ECO:0007669"/>
    <property type="project" value="UniProtKB-SubCell"/>
</dbReference>
<gene>
    <name evidence="5" type="ORF">AJ80_01641</name>
</gene>
<dbReference type="OrthoDB" id="19619at2759"/>
<reference evidence="5 6" key="1">
    <citation type="submission" date="2017-10" db="EMBL/GenBank/DDBJ databases">
        <title>Comparative genomics in systemic dimorphic fungi from Ajellomycetaceae.</title>
        <authorList>
            <person name="Munoz J.F."/>
            <person name="Mcewen J.G."/>
            <person name="Clay O.K."/>
            <person name="Cuomo C.A."/>
        </authorList>
    </citation>
    <scope>NUCLEOTIDE SEQUENCE [LARGE SCALE GENOMIC DNA]</scope>
    <source>
        <strain evidence="5 6">UAMH7299</strain>
    </source>
</reference>
<dbReference type="Proteomes" id="UP000224634">
    <property type="component" value="Unassembled WGS sequence"/>
</dbReference>
<organism evidence="5 6">
    <name type="scientific">Polytolypa hystricis (strain UAMH7299)</name>
    <dbReference type="NCBI Taxonomy" id="1447883"/>
    <lineage>
        <taxon>Eukaryota</taxon>
        <taxon>Fungi</taxon>
        <taxon>Dikarya</taxon>
        <taxon>Ascomycota</taxon>
        <taxon>Pezizomycotina</taxon>
        <taxon>Eurotiomycetes</taxon>
        <taxon>Eurotiomycetidae</taxon>
        <taxon>Onygenales</taxon>
        <taxon>Onygenales incertae sedis</taxon>
        <taxon>Polytolypa</taxon>
    </lineage>
</organism>
<feature type="compositionally biased region" description="Polar residues" evidence="4">
    <location>
        <begin position="256"/>
        <end position="272"/>
    </location>
</feature>
<dbReference type="InterPro" id="IPR051975">
    <property type="entry name" value="mtLSU_mL45"/>
</dbReference>
<proteinExistence type="predicted"/>
<dbReference type="Gene3D" id="3.10.450.240">
    <property type="match status" value="1"/>
</dbReference>
<sequence>MAASIRSRPSSLLRSSALHPASTRLLLQSSIPSSSSCYLSRCQSQPFSVSNPARRSAIGQQQLMTGQPKAPAQMSMKNRMKDAFANVRKDGIPDDVGLLPGTFVRPVWANMLSIFSNPKGRLRLEWAWLKSRVVDFSSVVSFYKIISKPRKPMALRERKKTALKLHSEMYTAFAEGNINQLDKICCAGLKDDLRLRIARRPRTAQKLTWTLHKYTKFPYTPTFSGARIVADRAAALPGGMGGSMGVRQTVVRIKSTQSTIKPTGNNKTKGGDQQQQQQQQPSAEDQQQMEAVKKDCVEYLVLQKLTFQGEEGPWKVWGLADETTIESMDEDPVFSDKLSVKEKYNMIKKSSGQ</sequence>
<evidence type="ECO:0000313" key="6">
    <source>
        <dbReference type="Proteomes" id="UP000224634"/>
    </source>
</evidence>
<comment type="caution">
    <text evidence="5">The sequence shown here is derived from an EMBL/GenBank/DDBJ whole genome shotgun (WGS) entry which is preliminary data.</text>
</comment>
<keyword evidence="6" id="KW-1185">Reference proteome</keyword>
<feature type="compositionally biased region" description="Low complexity" evidence="4">
    <location>
        <begin position="273"/>
        <end position="288"/>
    </location>
</feature>
<evidence type="ECO:0000313" key="5">
    <source>
        <dbReference type="EMBL" id="PGH26695.1"/>
    </source>
</evidence>
<evidence type="ECO:0000256" key="4">
    <source>
        <dbReference type="SAM" id="MobiDB-lite"/>
    </source>
</evidence>
<comment type="subcellular location">
    <subcellularLocation>
        <location evidence="1">Mitochondrion</location>
    </subcellularLocation>
</comment>
<dbReference type="PANTHER" id="PTHR28554">
    <property type="entry name" value="39S RIBOSOMAL PROTEIN L45, MITOCHONDRIAL"/>
    <property type="match status" value="1"/>
</dbReference>
<accession>A0A2B7YZD4</accession>
<dbReference type="EMBL" id="PDNA01000014">
    <property type="protein sequence ID" value="PGH26695.1"/>
    <property type="molecule type" value="Genomic_DNA"/>
</dbReference>
<protein>
    <recommendedName>
        <fullName evidence="7">Tim44-like domain-containing protein</fullName>
    </recommendedName>
</protein>
<name>A0A2B7YZD4_POLH7</name>
<evidence type="ECO:0000256" key="2">
    <source>
        <dbReference type="ARBA" id="ARBA00022946"/>
    </source>
</evidence>
<evidence type="ECO:0008006" key="7">
    <source>
        <dbReference type="Google" id="ProtNLM"/>
    </source>
</evidence>
<feature type="region of interest" description="Disordered" evidence="4">
    <location>
        <begin position="256"/>
        <end position="289"/>
    </location>
</feature>
<keyword evidence="2" id="KW-0809">Transit peptide</keyword>
<evidence type="ECO:0000256" key="1">
    <source>
        <dbReference type="ARBA" id="ARBA00004173"/>
    </source>
</evidence>